<accession>A0ABU8H543</accession>
<dbReference type="RefSeq" id="WP_271299844.1">
    <property type="nucleotide sequence ID" value="NZ_JBBBDM010000006.1"/>
</dbReference>
<keyword evidence="2" id="KW-1185">Reference proteome</keyword>
<protein>
    <recommendedName>
        <fullName evidence="3">HTH merR-type domain-containing protein</fullName>
    </recommendedName>
</protein>
<comment type="caution">
    <text evidence="1">The sequence shown here is derived from an EMBL/GenBank/DDBJ whole genome shotgun (WGS) entry which is preliminary data.</text>
</comment>
<sequence>MDAFALPYGTLERTIAEISGTDPESIRIRFRKLRLRPFPRDIRTGTGVRVRYDLARSIALATVFELNSLWVPQGSAVSIVERAWPEICRAAICAASNQGLLRLPPAAPSSVGPVVTFMPDGFASAATADIVAARVGSRQDAAGSGLRLDMSHQISALVSAVDTGDPGVAFADLEARFGWTRSHDAAVPDHPAGDFLDDGPYFDRAEALLSLAPDVDVAADAVPSERMQALVDYLADPSPVDVWKANLGTSADKPRLGHLLMAFARLRGFDAATYDFVEAAVGPDELGVAAAAIVRRARARHP</sequence>
<name>A0ABU8H543_9SPHN</name>
<gene>
    <name evidence="1" type="ORF">V8201_13405</name>
</gene>
<organism evidence="1 2">
    <name type="scientific">Sphingomonas kyungheensis</name>
    <dbReference type="NCBI Taxonomy" id="1069987"/>
    <lineage>
        <taxon>Bacteria</taxon>
        <taxon>Pseudomonadati</taxon>
        <taxon>Pseudomonadota</taxon>
        <taxon>Alphaproteobacteria</taxon>
        <taxon>Sphingomonadales</taxon>
        <taxon>Sphingomonadaceae</taxon>
        <taxon>Sphingomonas</taxon>
    </lineage>
</organism>
<reference evidence="1 2" key="1">
    <citation type="journal article" date="2013" name="Int. J. Syst. Evol. Microbiol.">
        <title>Sphingomonas kyungheensis sp. nov., a bacterium with ginsenoside-converting activity isolated from soil of a ginseng field.</title>
        <authorList>
            <person name="Son H.M."/>
            <person name="Yang J.E."/>
            <person name="Park Y."/>
            <person name="Han C.K."/>
            <person name="Kim S.G."/>
            <person name="Kook M."/>
            <person name="Yi T.H."/>
        </authorList>
    </citation>
    <scope>NUCLEOTIDE SEQUENCE [LARGE SCALE GENOMIC DNA]</scope>
    <source>
        <strain evidence="1 2">LMG 26582</strain>
    </source>
</reference>
<dbReference type="EMBL" id="JBBBDM010000006">
    <property type="protein sequence ID" value="MEI5688081.1"/>
    <property type="molecule type" value="Genomic_DNA"/>
</dbReference>
<dbReference type="Proteomes" id="UP001367771">
    <property type="component" value="Unassembled WGS sequence"/>
</dbReference>
<evidence type="ECO:0000313" key="1">
    <source>
        <dbReference type="EMBL" id="MEI5688081.1"/>
    </source>
</evidence>
<proteinExistence type="predicted"/>
<evidence type="ECO:0000313" key="2">
    <source>
        <dbReference type="Proteomes" id="UP001367771"/>
    </source>
</evidence>
<evidence type="ECO:0008006" key="3">
    <source>
        <dbReference type="Google" id="ProtNLM"/>
    </source>
</evidence>